<evidence type="ECO:0000256" key="7">
    <source>
        <dbReference type="ARBA" id="ARBA00023125"/>
    </source>
</evidence>
<evidence type="ECO:0000256" key="6">
    <source>
        <dbReference type="ARBA" id="ARBA00023082"/>
    </source>
</evidence>
<dbReference type="InterPro" id="IPR007046">
    <property type="entry name" value="RNA_pol_sigma_54_core-bd"/>
</dbReference>
<reference evidence="12 13" key="1">
    <citation type="submission" date="2018-11" db="EMBL/GenBank/DDBJ databases">
        <authorList>
            <person name="Criscuolo A."/>
        </authorList>
    </citation>
    <scope>NUCLEOTIDE SEQUENCE [LARGE SCALE GENOMIC DNA]</scope>
    <source>
        <strain evidence="12">ACIP111625</strain>
    </source>
</reference>
<dbReference type="Gene3D" id="1.10.10.60">
    <property type="entry name" value="Homeodomain-like"/>
    <property type="match status" value="1"/>
</dbReference>
<dbReference type="PRINTS" id="PR00045">
    <property type="entry name" value="SIGMA54FCT"/>
</dbReference>
<accession>A0A3P5X3Z0</accession>
<evidence type="ECO:0000256" key="2">
    <source>
        <dbReference type="ARBA" id="ARBA00022478"/>
    </source>
</evidence>
<name>A0A3P5X3Z0_9RHOB</name>
<dbReference type="GO" id="GO:0003677">
    <property type="term" value="F:DNA binding"/>
    <property type="evidence" value="ECO:0007669"/>
    <property type="project" value="UniProtKB-KW"/>
</dbReference>
<dbReference type="PROSITE" id="PS50044">
    <property type="entry name" value="SIGMA54_3"/>
    <property type="match status" value="1"/>
</dbReference>
<dbReference type="Proteomes" id="UP000277498">
    <property type="component" value="Unassembled WGS sequence"/>
</dbReference>
<evidence type="ECO:0000313" key="13">
    <source>
        <dbReference type="Proteomes" id="UP000277498"/>
    </source>
</evidence>
<dbReference type="GO" id="GO:0016779">
    <property type="term" value="F:nucleotidyltransferase activity"/>
    <property type="evidence" value="ECO:0007669"/>
    <property type="project" value="UniProtKB-KW"/>
</dbReference>
<dbReference type="GO" id="GO:0016987">
    <property type="term" value="F:sigma factor activity"/>
    <property type="evidence" value="ECO:0007669"/>
    <property type="project" value="UniProtKB-KW"/>
</dbReference>
<keyword evidence="5 9" id="KW-0805">Transcription regulation</keyword>
<evidence type="ECO:0000313" key="12">
    <source>
        <dbReference type="EMBL" id="VDC25236.1"/>
    </source>
</evidence>
<evidence type="ECO:0000256" key="1">
    <source>
        <dbReference type="ARBA" id="ARBA00008798"/>
    </source>
</evidence>
<dbReference type="PROSITE" id="PS00718">
    <property type="entry name" value="SIGMA54_2"/>
    <property type="match status" value="1"/>
</dbReference>
<dbReference type="Pfam" id="PF04552">
    <property type="entry name" value="Sigma54_DBD"/>
    <property type="match status" value="1"/>
</dbReference>
<evidence type="ECO:0000256" key="9">
    <source>
        <dbReference type="PIRNR" id="PIRNR000774"/>
    </source>
</evidence>
<proteinExistence type="inferred from homology"/>
<organism evidence="12 13">
    <name type="scientific">Pseudogemmobacter humi</name>
    <dbReference type="NCBI Taxonomy" id="2483812"/>
    <lineage>
        <taxon>Bacteria</taxon>
        <taxon>Pseudomonadati</taxon>
        <taxon>Pseudomonadota</taxon>
        <taxon>Alphaproteobacteria</taxon>
        <taxon>Rhodobacterales</taxon>
        <taxon>Paracoccaceae</taxon>
        <taxon>Pseudogemmobacter</taxon>
    </lineage>
</organism>
<dbReference type="GO" id="GO:0001216">
    <property type="term" value="F:DNA-binding transcription activator activity"/>
    <property type="evidence" value="ECO:0007669"/>
    <property type="project" value="InterPro"/>
</dbReference>
<evidence type="ECO:0000259" key="11">
    <source>
        <dbReference type="Pfam" id="PF04963"/>
    </source>
</evidence>
<dbReference type="Pfam" id="PF04963">
    <property type="entry name" value="Sigma54_CBD"/>
    <property type="match status" value="1"/>
</dbReference>
<sequence length="437" mass="45729">MRGARAAASLAHMKARARITIAQTQRLSLNTSLTAAISVLRADAAGLSAWLEEQAAANPQLVIGKPPAPQGWRPRWNDALARMGSIAGGVETAEGPGPSLSAHVLTETARLRLPPREQEIAARIIEALAPSGWLERPLAAIATSAGAGVVEVAAVLERLQQIEPPGLFARDLADCLRLQAREAGELDAAMAAILSHLPLVASGDLRSLAALAGVNEAGVSERIRRLRRYDPKPGAAFAQGAAPVSEPDLIVRRGTEGYEISLNRSSLPALKLADMPGEGRSAAREVIRLVEGRNATLLRIAAEILRRQPTVPAHGLGGLAPMTMSDVAAAVGLHQSTVSRMVAGTSVDTERGTFWLRAMFSPAVRRGGPAGAALRDALAQMVAAEDAGRPLSDDELARALSGAGAPLARRTVAKYRDMLGIPPAFRRRRAAGGANGP</sequence>
<keyword evidence="13" id="KW-1185">Reference proteome</keyword>
<evidence type="ECO:0000259" key="10">
    <source>
        <dbReference type="Pfam" id="PF04552"/>
    </source>
</evidence>
<feature type="domain" description="RNA polymerase sigma factor 54 core-binding" evidence="11">
    <location>
        <begin position="97"/>
        <end position="273"/>
    </location>
</feature>
<protein>
    <recommendedName>
        <fullName evidence="9">RNA polymerase sigma-54 factor</fullName>
    </recommendedName>
</protein>
<evidence type="ECO:0000256" key="8">
    <source>
        <dbReference type="ARBA" id="ARBA00023163"/>
    </source>
</evidence>
<keyword evidence="4 9" id="KW-0548">Nucleotidyltransferase</keyword>
<keyword evidence="7 9" id="KW-0238">DNA-binding</keyword>
<dbReference type="EMBL" id="UXAW01000051">
    <property type="protein sequence ID" value="VDC25236.1"/>
    <property type="molecule type" value="Genomic_DNA"/>
</dbReference>
<dbReference type="InterPro" id="IPR000394">
    <property type="entry name" value="RNA_pol_sigma_54"/>
</dbReference>
<dbReference type="PIRSF" id="PIRSF000774">
    <property type="entry name" value="RpoN"/>
    <property type="match status" value="1"/>
</dbReference>
<dbReference type="AlphaFoldDB" id="A0A3P5X3Z0"/>
<evidence type="ECO:0000256" key="4">
    <source>
        <dbReference type="ARBA" id="ARBA00022695"/>
    </source>
</evidence>
<dbReference type="PANTHER" id="PTHR32248:SF4">
    <property type="entry name" value="RNA POLYMERASE SIGMA-54 FACTOR"/>
    <property type="match status" value="1"/>
</dbReference>
<dbReference type="PANTHER" id="PTHR32248">
    <property type="entry name" value="RNA POLYMERASE SIGMA-54 FACTOR"/>
    <property type="match status" value="1"/>
</dbReference>
<feature type="domain" description="RNA polymerase sigma factor 54 DNA-binding" evidence="10">
    <location>
        <begin position="281"/>
        <end position="429"/>
    </location>
</feature>
<dbReference type="InterPro" id="IPR038709">
    <property type="entry name" value="RpoN_core-bd_sf"/>
</dbReference>
<keyword evidence="8 9" id="KW-0804">Transcription</keyword>
<comment type="function">
    <text evidence="9">Sigma factors are initiation factors that promote the attachment of RNA polymerase to specific initiation sites and are then released.</text>
</comment>
<dbReference type="Gene3D" id="1.10.10.1330">
    <property type="entry name" value="RNA polymerase sigma-54 factor, core-binding domain"/>
    <property type="match status" value="1"/>
</dbReference>
<keyword evidence="6 9" id="KW-0731">Sigma factor</keyword>
<keyword evidence="2 9" id="KW-0240">DNA-directed RNA polymerase</keyword>
<dbReference type="InterPro" id="IPR007634">
    <property type="entry name" value="RNA_pol_sigma_54_DNA-bd"/>
</dbReference>
<evidence type="ECO:0000256" key="3">
    <source>
        <dbReference type="ARBA" id="ARBA00022679"/>
    </source>
</evidence>
<dbReference type="GO" id="GO:0006352">
    <property type="term" value="P:DNA-templated transcription initiation"/>
    <property type="evidence" value="ECO:0007669"/>
    <property type="project" value="InterPro"/>
</dbReference>
<dbReference type="PROSITE" id="PS00717">
    <property type="entry name" value="SIGMA54_1"/>
    <property type="match status" value="1"/>
</dbReference>
<keyword evidence="3 9" id="KW-0808">Transferase</keyword>
<comment type="similarity">
    <text evidence="1 9">Belongs to the sigma-54 factor family.</text>
</comment>
<dbReference type="GO" id="GO:0000428">
    <property type="term" value="C:DNA-directed RNA polymerase complex"/>
    <property type="evidence" value="ECO:0007669"/>
    <property type="project" value="UniProtKB-KW"/>
</dbReference>
<evidence type="ECO:0000256" key="5">
    <source>
        <dbReference type="ARBA" id="ARBA00023015"/>
    </source>
</evidence>
<gene>
    <name evidence="12" type="primary">rpoN1</name>
    <name evidence="12" type="ORF">XINFAN_01474</name>
</gene>